<reference evidence="1 2" key="1">
    <citation type="submission" date="2014-04" db="EMBL/GenBank/DDBJ databases">
        <authorList>
            <consortium name="DOE Joint Genome Institute"/>
            <person name="Kuo A."/>
            <person name="Kohler A."/>
            <person name="Jargeat P."/>
            <person name="Nagy L.G."/>
            <person name="Floudas D."/>
            <person name="Copeland A."/>
            <person name="Barry K.W."/>
            <person name="Cichocki N."/>
            <person name="Veneault-Fourrey C."/>
            <person name="LaButti K."/>
            <person name="Lindquist E.A."/>
            <person name="Lipzen A."/>
            <person name="Lundell T."/>
            <person name="Morin E."/>
            <person name="Murat C."/>
            <person name="Sun H."/>
            <person name="Tunlid A."/>
            <person name="Henrissat B."/>
            <person name="Grigoriev I.V."/>
            <person name="Hibbett D.S."/>
            <person name="Martin F."/>
            <person name="Nordberg H.P."/>
            <person name="Cantor M.N."/>
            <person name="Hua S.X."/>
        </authorList>
    </citation>
    <scope>NUCLEOTIDE SEQUENCE [LARGE SCALE GENOMIC DNA]</scope>
    <source>
        <strain evidence="1 2">Ve08.2h10</strain>
    </source>
</reference>
<organism evidence="1 2">
    <name type="scientific">Paxillus rubicundulus Ve08.2h10</name>
    <dbReference type="NCBI Taxonomy" id="930991"/>
    <lineage>
        <taxon>Eukaryota</taxon>
        <taxon>Fungi</taxon>
        <taxon>Dikarya</taxon>
        <taxon>Basidiomycota</taxon>
        <taxon>Agaricomycotina</taxon>
        <taxon>Agaricomycetes</taxon>
        <taxon>Agaricomycetidae</taxon>
        <taxon>Boletales</taxon>
        <taxon>Paxilineae</taxon>
        <taxon>Paxillaceae</taxon>
        <taxon>Paxillus</taxon>
    </lineage>
</organism>
<dbReference type="EMBL" id="KN824901">
    <property type="protein sequence ID" value="KIK98221.1"/>
    <property type="molecule type" value="Genomic_DNA"/>
</dbReference>
<dbReference type="OrthoDB" id="3261031at2759"/>
<gene>
    <name evidence="1" type="ORF">PAXRUDRAFT_31305</name>
</gene>
<keyword evidence="2" id="KW-1185">Reference proteome</keyword>
<dbReference type="HOGENOM" id="CLU_095772_0_0_1"/>
<reference evidence="2" key="2">
    <citation type="submission" date="2015-01" db="EMBL/GenBank/DDBJ databases">
        <title>Evolutionary Origins and Diversification of the Mycorrhizal Mutualists.</title>
        <authorList>
            <consortium name="DOE Joint Genome Institute"/>
            <consortium name="Mycorrhizal Genomics Consortium"/>
            <person name="Kohler A."/>
            <person name="Kuo A."/>
            <person name="Nagy L.G."/>
            <person name="Floudas D."/>
            <person name="Copeland A."/>
            <person name="Barry K.W."/>
            <person name="Cichocki N."/>
            <person name="Veneault-Fourrey C."/>
            <person name="LaButti K."/>
            <person name="Lindquist E.A."/>
            <person name="Lipzen A."/>
            <person name="Lundell T."/>
            <person name="Morin E."/>
            <person name="Murat C."/>
            <person name="Riley R."/>
            <person name="Ohm R."/>
            <person name="Sun H."/>
            <person name="Tunlid A."/>
            <person name="Henrissat B."/>
            <person name="Grigoriev I.V."/>
            <person name="Hibbett D.S."/>
            <person name="Martin F."/>
        </authorList>
    </citation>
    <scope>NUCLEOTIDE SEQUENCE [LARGE SCALE GENOMIC DNA]</scope>
    <source>
        <strain evidence="2">Ve08.2h10</strain>
    </source>
</reference>
<protein>
    <recommendedName>
        <fullName evidence="3">MULE transposase domain-containing protein</fullName>
    </recommendedName>
</protein>
<accession>A0A0D0E2H4</accession>
<dbReference type="AlphaFoldDB" id="A0A0D0E2H4"/>
<evidence type="ECO:0008006" key="3">
    <source>
        <dbReference type="Google" id="ProtNLM"/>
    </source>
</evidence>
<evidence type="ECO:0000313" key="1">
    <source>
        <dbReference type="EMBL" id="KIK98221.1"/>
    </source>
</evidence>
<name>A0A0D0E2H4_9AGAM</name>
<evidence type="ECO:0000313" key="2">
    <source>
        <dbReference type="Proteomes" id="UP000054538"/>
    </source>
</evidence>
<dbReference type="InParanoid" id="A0A0D0E2H4"/>
<proteinExistence type="predicted"/>
<dbReference type="Proteomes" id="UP000054538">
    <property type="component" value="Unassembled WGS sequence"/>
</dbReference>
<sequence length="254" mass="29278">MVARQPPEVFLSDWHGLLTSAVLQTLPLTLHLYCLHHLNGNITQHIWTTLSSDWDNFTCDFWTAYHAVPPEEFEQLWVLITSQYPCAQTHLAEIYNCQECRAWPWVGGPKKALLQLFSNLNKQMDGQTVQQMVHVHESSRHQHVKNIESTFPGPLALLCEYTGPFTLQRCYKEMEDSMFYETEAVKHMINNFANDVVYMSVKWLLCLLNSCVHDIKHLLKVMKCGLKSTHFLIILSDNNYVCNCCMGMNPGVPC</sequence>
<dbReference type="STRING" id="930991.A0A0D0E2H4"/>